<evidence type="ECO:0000313" key="1">
    <source>
        <dbReference type="EMBL" id="QIO06094.1"/>
    </source>
</evidence>
<organism evidence="1 2">
    <name type="scientific">Acinetobacter shaoyimingii</name>
    <dbReference type="NCBI Taxonomy" id="2715164"/>
    <lineage>
        <taxon>Bacteria</taxon>
        <taxon>Pseudomonadati</taxon>
        <taxon>Pseudomonadota</taxon>
        <taxon>Gammaproteobacteria</taxon>
        <taxon>Moraxellales</taxon>
        <taxon>Moraxellaceae</taxon>
        <taxon>Acinetobacter</taxon>
    </lineage>
</organism>
<dbReference type="RefSeq" id="WP_166223872.1">
    <property type="nucleotide sequence ID" value="NZ_CP049801.1"/>
</dbReference>
<proteinExistence type="predicted"/>
<protein>
    <submittedName>
        <fullName evidence="1">Uncharacterized protein</fullName>
    </submittedName>
</protein>
<accession>A0A6G8RW08</accession>
<gene>
    <name evidence="1" type="ORF">G8E00_09075</name>
</gene>
<dbReference type="KEGG" id="asha:G8E00_09075"/>
<evidence type="ECO:0000313" key="2">
    <source>
        <dbReference type="Proteomes" id="UP000502297"/>
    </source>
</evidence>
<dbReference type="AlphaFoldDB" id="A0A6G8RW08"/>
<dbReference type="EMBL" id="CP049801">
    <property type="protein sequence ID" value="QIO06094.1"/>
    <property type="molecule type" value="Genomic_DNA"/>
</dbReference>
<dbReference type="Proteomes" id="UP000502297">
    <property type="component" value="Chromosome"/>
</dbReference>
<sequence>MDLDVEKIQIQNHQQTAQKLLELSPTLKQIFQDQWFYVWSLTPDNLFVVHEEQQKITIADGLVQVNIAEENPHLIEFSTPHPNISVQKIADFVFNDIHFFLNSSNTVDALFLQSKVQIFRQIIVESVFEWVDGENRVEQYLYNLTEQEAECIDQLMIEAGYYNVSYLKNYAGLGQAIPLHVEVNIKHLCLINSIIGESFLAIQKVIPAYEHFCLSAQAFIPAYIYRIMQITMPERYCLADLLQHQQDYDLLRHHAQENPHLLGFARRIKRGYWQYQDIFSKDIFLEPDHEYWDDQFGLNNSHEKSERTLNYPICYLKRTVNWLFRQDQIVNDWISQHIDDANVRMTMIALSFLHTTPYPPHVILATLKYFKSSSARLFVQECAKFALRNDWIKHTHVKTHDPFISNQSKAVSDDQHGCQDIPANVLYVEEWLQIFHKQVALDPKIAKQVFKHINRVIQAFIQYLNDIVQNIPADLIQFIEPETQQSPFFFHSLKKHQLEVQDFRSLFKHQHRYLNQNMGIFESYVADYLIDLFQRQPNIAKNVTWTGLYQKAIKWHEQVYLEDTLNQLRRRVNVDEWPSVTHQKPIQYDAWIFSELNSLKQIINESLVYKHCLALSYTELIVDGGYAAFHMASLDDEHLHLTLGCYLKNKQLHFDQLRFANNEKASEEIEEIAQKFIQSLNQSLNA</sequence>
<name>A0A6G8RW08_9GAMM</name>
<reference evidence="1 2" key="1">
    <citation type="submission" date="2020-03" db="EMBL/GenBank/DDBJ databases">
        <authorList>
            <person name="Zhu W."/>
        </authorList>
    </citation>
    <scope>NUCLEOTIDE SEQUENCE [LARGE SCALE GENOMIC DNA]</scope>
    <source>
        <strain evidence="1 2">323-1</strain>
    </source>
</reference>
<keyword evidence="2" id="KW-1185">Reference proteome</keyword>